<dbReference type="EMBL" id="KZ386511">
    <property type="protein sequence ID" value="PIO55374.1"/>
    <property type="molecule type" value="Genomic_DNA"/>
</dbReference>
<dbReference type="Proteomes" id="UP000230423">
    <property type="component" value="Unassembled WGS sequence"/>
</dbReference>
<keyword evidence="3" id="KW-1185">Reference proteome</keyword>
<dbReference type="Pfam" id="PF00992">
    <property type="entry name" value="Troponin"/>
    <property type="match status" value="1"/>
</dbReference>
<accession>A0A2G9TBQ9</accession>
<evidence type="ECO:0000313" key="3">
    <source>
        <dbReference type="Proteomes" id="UP000230423"/>
    </source>
</evidence>
<organism evidence="2 3">
    <name type="scientific">Teladorsagia circumcincta</name>
    <name type="common">Brown stomach worm</name>
    <name type="synonym">Ostertagia circumcincta</name>
    <dbReference type="NCBI Taxonomy" id="45464"/>
    <lineage>
        <taxon>Eukaryota</taxon>
        <taxon>Metazoa</taxon>
        <taxon>Ecdysozoa</taxon>
        <taxon>Nematoda</taxon>
        <taxon>Chromadorea</taxon>
        <taxon>Rhabditida</taxon>
        <taxon>Rhabditina</taxon>
        <taxon>Rhabditomorpha</taxon>
        <taxon>Strongyloidea</taxon>
        <taxon>Trichostrongylidae</taxon>
        <taxon>Teladorsagia</taxon>
    </lineage>
</organism>
<dbReference type="SUPFAM" id="SSF90250">
    <property type="entry name" value="Troponin coil-coiled subunits"/>
    <property type="match status" value="1"/>
</dbReference>
<reference evidence="2 3" key="1">
    <citation type="submission" date="2015-09" db="EMBL/GenBank/DDBJ databases">
        <title>Draft genome of the parasitic nematode Teladorsagia circumcincta isolate WARC Sus (inbred).</title>
        <authorList>
            <person name="Mitreva M."/>
        </authorList>
    </citation>
    <scope>NUCLEOTIDE SEQUENCE [LARGE SCALE GENOMIC DNA]</scope>
    <source>
        <strain evidence="2 3">S</strain>
    </source>
</reference>
<sequence length="66" mass="7719">MLARSSKASHVSLWCEQNGQLEKIYNDMFERVKKLEEEKYDINFIVTQTEAEINELTIAVNDLRGK</sequence>
<evidence type="ECO:0000256" key="1">
    <source>
        <dbReference type="SAM" id="Coils"/>
    </source>
</evidence>
<gene>
    <name evidence="2" type="ORF">TELCIR_23240</name>
</gene>
<dbReference type="GO" id="GO:0005861">
    <property type="term" value="C:troponin complex"/>
    <property type="evidence" value="ECO:0007669"/>
    <property type="project" value="InterPro"/>
</dbReference>
<keyword evidence="1" id="KW-0175">Coiled coil</keyword>
<evidence type="ECO:0000313" key="2">
    <source>
        <dbReference type="EMBL" id="PIO55374.1"/>
    </source>
</evidence>
<dbReference type="AlphaFoldDB" id="A0A2G9TBQ9"/>
<dbReference type="OrthoDB" id="5851355at2759"/>
<dbReference type="InterPro" id="IPR038077">
    <property type="entry name" value="Troponin_sf"/>
</dbReference>
<dbReference type="InterPro" id="IPR001978">
    <property type="entry name" value="Troponin"/>
</dbReference>
<name>A0A2G9TBQ9_TELCI</name>
<proteinExistence type="predicted"/>
<protein>
    <submittedName>
        <fullName evidence="2">Uncharacterized protein</fullName>
    </submittedName>
</protein>
<dbReference type="Gene3D" id="1.20.5.350">
    <property type="match status" value="1"/>
</dbReference>
<feature type="non-terminal residue" evidence="2">
    <location>
        <position position="66"/>
    </location>
</feature>
<feature type="coiled-coil region" evidence="1">
    <location>
        <begin position="18"/>
        <end position="66"/>
    </location>
</feature>